<feature type="transmembrane region" description="Helical" evidence="1">
    <location>
        <begin position="179"/>
        <end position="204"/>
    </location>
</feature>
<keyword evidence="1" id="KW-1133">Transmembrane helix</keyword>
<evidence type="ECO:0000256" key="1">
    <source>
        <dbReference type="SAM" id="Phobius"/>
    </source>
</evidence>
<dbReference type="STRING" id="926556.Echvi_1084"/>
<keyword evidence="1" id="KW-0472">Membrane</keyword>
<evidence type="ECO:0000313" key="3">
    <source>
        <dbReference type="Proteomes" id="UP000010796"/>
    </source>
</evidence>
<dbReference type="EMBL" id="CP003346">
    <property type="protein sequence ID" value="AGA77355.1"/>
    <property type="molecule type" value="Genomic_DNA"/>
</dbReference>
<evidence type="ECO:0000313" key="2">
    <source>
        <dbReference type="EMBL" id="AGA77355.1"/>
    </source>
</evidence>
<keyword evidence="3" id="KW-1185">Reference proteome</keyword>
<feature type="transmembrane region" description="Helical" evidence="1">
    <location>
        <begin position="135"/>
        <end position="159"/>
    </location>
</feature>
<sequence>MKLEQQLAICKTCTKRKMDHEIGLVCSLTNAKPSFMDKCAEYEVDEAARIQLNDEVALDNQSLQNKLSADDYEKLRMEQNLPMAIFGGLLVGIAGAVLWAAITVSTNYQIGYMAVAIGAMVGFSMRYVGKGLDQVFGICGAIIALFSCLLGNFLSIIAYLANTEGLGYADALFMFDYAYLIPVMTETFSFMDLLFYGIAAYAGFRYAFRVITQKDLSDLLEAS</sequence>
<accession>L0FXH1</accession>
<dbReference type="AlphaFoldDB" id="L0FXH1"/>
<organism evidence="2 3">
    <name type="scientific">Echinicola vietnamensis (strain DSM 17526 / LMG 23754 / KMM 6221)</name>
    <dbReference type="NCBI Taxonomy" id="926556"/>
    <lineage>
        <taxon>Bacteria</taxon>
        <taxon>Pseudomonadati</taxon>
        <taxon>Bacteroidota</taxon>
        <taxon>Cytophagia</taxon>
        <taxon>Cytophagales</taxon>
        <taxon>Cyclobacteriaceae</taxon>
        <taxon>Echinicola</taxon>
    </lineage>
</organism>
<name>L0FXH1_ECHVK</name>
<dbReference type="HOGENOM" id="CLU_1297750_0_0_10"/>
<keyword evidence="1" id="KW-0812">Transmembrane</keyword>
<dbReference type="OrthoDB" id="762068at2"/>
<reference evidence="3" key="1">
    <citation type="submission" date="2012-02" db="EMBL/GenBank/DDBJ databases">
        <title>The complete genome of Echinicola vietnamensis DSM 17526.</title>
        <authorList>
            <person name="Lucas S."/>
            <person name="Copeland A."/>
            <person name="Lapidus A."/>
            <person name="Glavina del Rio T."/>
            <person name="Dalin E."/>
            <person name="Tice H."/>
            <person name="Bruce D."/>
            <person name="Goodwin L."/>
            <person name="Pitluck S."/>
            <person name="Peters L."/>
            <person name="Ovchinnikova G."/>
            <person name="Teshima H."/>
            <person name="Kyrpides N."/>
            <person name="Mavromatis K."/>
            <person name="Ivanova N."/>
            <person name="Brettin T."/>
            <person name="Detter J.C."/>
            <person name="Han C."/>
            <person name="Larimer F."/>
            <person name="Land M."/>
            <person name="Hauser L."/>
            <person name="Markowitz V."/>
            <person name="Cheng J.-F."/>
            <person name="Hugenholtz P."/>
            <person name="Woyke T."/>
            <person name="Wu D."/>
            <person name="Brambilla E."/>
            <person name="Klenk H.-P."/>
            <person name="Eisen J.A."/>
        </authorList>
    </citation>
    <scope>NUCLEOTIDE SEQUENCE [LARGE SCALE GENOMIC DNA]</scope>
    <source>
        <strain evidence="3">DSM 17526 / LMG 23754 / KMM 6221</strain>
    </source>
</reference>
<feature type="transmembrane region" description="Helical" evidence="1">
    <location>
        <begin position="81"/>
        <end position="102"/>
    </location>
</feature>
<dbReference type="PATRIC" id="fig|926556.3.peg.1133"/>
<dbReference type="eggNOG" id="ENOG5030ZNE">
    <property type="taxonomic scope" value="Bacteria"/>
</dbReference>
<feature type="transmembrane region" description="Helical" evidence="1">
    <location>
        <begin position="108"/>
        <end position="128"/>
    </location>
</feature>
<proteinExistence type="predicted"/>
<dbReference type="KEGG" id="evi:Echvi_1084"/>
<protein>
    <submittedName>
        <fullName evidence="2">Uncharacterized protein</fullName>
    </submittedName>
</protein>
<dbReference type="RefSeq" id="WP_015264919.1">
    <property type="nucleotide sequence ID" value="NC_019904.1"/>
</dbReference>
<dbReference type="Proteomes" id="UP000010796">
    <property type="component" value="Chromosome"/>
</dbReference>
<gene>
    <name evidence="2" type="ordered locus">Echvi_1084</name>
</gene>